<dbReference type="PATRIC" id="fig|1414851.3.peg.2407"/>
<sequence>MVETRVGLGGPQAIEVERMLKEAKDKLSADIQWIQQTRQKLNASDKNLEQAFNSLMQ</sequence>
<organism evidence="1 2">
    <name type="scientific">Pelistega indica</name>
    <dbReference type="NCBI Taxonomy" id="1414851"/>
    <lineage>
        <taxon>Bacteria</taxon>
        <taxon>Pseudomonadati</taxon>
        <taxon>Pseudomonadota</taxon>
        <taxon>Betaproteobacteria</taxon>
        <taxon>Burkholderiales</taxon>
        <taxon>Alcaligenaceae</taxon>
        <taxon>Pelistega</taxon>
    </lineage>
</organism>
<dbReference type="AlphaFoldDB" id="V8FTR0"/>
<dbReference type="Proteomes" id="UP000018766">
    <property type="component" value="Unassembled WGS sequence"/>
</dbReference>
<proteinExistence type="predicted"/>
<evidence type="ECO:0000313" key="1">
    <source>
        <dbReference type="EMBL" id="ETD67276.1"/>
    </source>
</evidence>
<accession>V8FTR0</accession>
<comment type="caution">
    <text evidence="1">The sequence shown here is derived from an EMBL/GenBank/DDBJ whole genome shotgun (WGS) entry which is preliminary data.</text>
</comment>
<name>V8FTR0_9BURK</name>
<evidence type="ECO:0000313" key="2">
    <source>
        <dbReference type="Proteomes" id="UP000018766"/>
    </source>
</evidence>
<dbReference type="EMBL" id="AYSV01000124">
    <property type="protein sequence ID" value="ETD67276.1"/>
    <property type="molecule type" value="Genomic_DNA"/>
</dbReference>
<keyword evidence="2" id="KW-1185">Reference proteome</keyword>
<gene>
    <name evidence="1" type="ORF">V757_11540</name>
</gene>
<reference evidence="1 2" key="1">
    <citation type="submission" date="2013-11" db="EMBL/GenBank/DDBJ databases">
        <title>Genomic analysis of Pelistega sp. HM-7.</title>
        <authorList>
            <person name="Kumbhare S.V."/>
            <person name="Shetty S.A."/>
            <person name="Sharma O."/>
            <person name="Dhotre D.P."/>
        </authorList>
    </citation>
    <scope>NUCLEOTIDE SEQUENCE [LARGE SCALE GENOMIC DNA]</scope>
    <source>
        <strain evidence="1 2">HM-7</strain>
    </source>
</reference>
<protein>
    <submittedName>
        <fullName evidence="1">Uncharacterized protein</fullName>
    </submittedName>
</protein>